<organism evidence="4 5">
    <name type="scientific">Anaeramoeba ignava</name>
    <name type="common">Anaerobic marine amoeba</name>
    <dbReference type="NCBI Taxonomy" id="1746090"/>
    <lineage>
        <taxon>Eukaryota</taxon>
        <taxon>Metamonada</taxon>
        <taxon>Anaeramoebidae</taxon>
        <taxon>Anaeramoeba</taxon>
    </lineage>
</organism>
<evidence type="ECO:0000313" key="5">
    <source>
        <dbReference type="Proteomes" id="UP001149090"/>
    </source>
</evidence>
<dbReference type="CDD" id="cd00132">
    <property type="entry name" value="CRIB"/>
    <property type="match status" value="1"/>
</dbReference>
<dbReference type="SMART" id="SM00285">
    <property type="entry name" value="PBD"/>
    <property type="match status" value="1"/>
</dbReference>
<evidence type="ECO:0000313" key="4">
    <source>
        <dbReference type="EMBL" id="KAJ5077410.1"/>
    </source>
</evidence>
<proteinExistence type="predicted"/>
<dbReference type="Proteomes" id="UP001149090">
    <property type="component" value="Unassembled WGS sequence"/>
</dbReference>
<sequence length="838" mass="97243">MNKFKNLTFGLIKKNSTEKIPFKNIEIHIDIHDLIAEVILTQTFENNEENPIEISYTFPKNPELGICGLEVNLEGKKLYGKVYDKEKTEEKYNDGIAQGKLVFKTSEVEDFFEMGIGNLSPGKKCEIVLHYLTELKFDEDSGIKFSLQKIPIIQQKDDQNSTIITVNVEMDSEIEKIISPSHKIKTTIRNNKAKMELSEEENKSKILDKKFVLKIYLFEPHKPRVIIEEKDEKFAFLASLYPKFQSNQIRQEMLFIVDRSGSMNGEPIKSVSQALISFLHALPPNCFFNILGFGSQFHFLFPQFMMYDQDSLEKAIEYAKNMRANFGGTELLHPLTQVFNQEIKEGYSRQIFLLTDGNISQNQEVFDLIKRRSNETRIFTFGIGRNVSKELVSGIAKFGGGSSEFIIKNEDIQLKVMRQLNKALKPALTNIEFQWEGIEPLMIFPFKKFPIYSESKFILCGFLRKLSQNAKLFIHGKNLDEKQIWEIDLDFSKIEQSKIIQTFAAKKLIFDLENKTSQFHSKDGEICQEKDQNFINNKIVKLSKKFNLVSSLTSFFIESDSGEAKQDLGEMQSIHISQKKKRFFSNLFKKPNTKSSMDVLMISPPTNFRHVSHIGYDPEEYHGRITGFETKMDQIYSDSDSDSDEWDDLDQKKEDSIIQINQPEIPSLQQNQFDFVSTKPPLPPKIKPNEIFMNKPKPPKQKPNEIFMNKPKPPIPIKTNQKFQKKSILTKQEKLNEIINLQKANGCWEFSNELIQLLGFDSKKIKENLPDEKFDLNIWISFIVLNFLNLNFQDKEVVWRLIGIKSRNFIEQNLDLGKYSFEKILELGKKFIIESTKK</sequence>
<dbReference type="Pfam" id="PF13768">
    <property type="entry name" value="VWA_3"/>
    <property type="match status" value="1"/>
</dbReference>
<dbReference type="InterPro" id="IPR013694">
    <property type="entry name" value="VIT"/>
</dbReference>
<feature type="domain" description="VIT" evidence="3">
    <location>
        <begin position="6"/>
        <end position="133"/>
    </location>
</feature>
<dbReference type="InterPro" id="IPR000095">
    <property type="entry name" value="CRIB_dom"/>
</dbReference>
<dbReference type="Gene3D" id="3.90.810.10">
    <property type="entry name" value="CRIB domain"/>
    <property type="match status" value="1"/>
</dbReference>
<dbReference type="SMART" id="SM00609">
    <property type="entry name" value="VIT"/>
    <property type="match status" value="1"/>
</dbReference>
<dbReference type="PROSITE" id="PS51468">
    <property type="entry name" value="VIT"/>
    <property type="match status" value="1"/>
</dbReference>
<comment type="caution">
    <text evidence="4">The sequence shown here is derived from an EMBL/GenBank/DDBJ whole genome shotgun (WGS) entry which is preliminary data.</text>
</comment>
<dbReference type="PANTHER" id="PTHR45737:SF6">
    <property type="entry name" value="VON WILLEBRAND FACTOR A DOMAIN-CONTAINING PROTEIN 5A"/>
    <property type="match status" value="1"/>
</dbReference>
<dbReference type="Pfam" id="PF08487">
    <property type="entry name" value="VIT"/>
    <property type="match status" value="1"/>
</dbReference>
<keyword evidence="5" id="KW-1185">Reference proteome</keyword>
<reference evidence="4" key="1">
    <citation type="submission" date="2022-10" db="EMBL/GenBank/DDBJ databases">
        <title>Novel sulphate-reducing endosymbionts in the free-living metamonad Anaeramoeba.</title>
        <authorList>
            <person name="Jerlstrom-Hultqvist J."/>
            <person name="Cepicka I."/>
            <person name="Gallot-Lavallee L."/>
            <person name="Salas-Leiva D."/>
            <person name="Curtis B.A."/>
            <person name="Zahonova K."/>
            <person name="Pipaliya S."/>
            <person name="Dacks J."/>
            <person name="Roger A.J."/>
        </authorList>
    </citation>
    <scope>NUCLEOTIDE SEQUENCE</scope>
    <source>
        <strain evidence="4">BMAN</strain>
    </source>
</reference>
<dbReference type="SUPFAM" id="SSF53300">
    <property type="entry name" value="vWA-like"/>
    <property type="match status" value="1"/>
</dbReference>
<dbReference type="PANTHER" id="PTHR45737">
    <property type="entry name" value="VON WILLEBRAND FACTOR A DOMAIN-CONTAINING PROTEIN 5A"/>
    <property type="match status" value="1"/>
</dbReference>
<dbReference type="Pfam" id="PF00786">
    <property type="entry name" value="PBD"/>
    <property type="match status" value="1"/>
</dbReference>
<protein>
    <submittedName>
        <fullName evidence="4">von willebrand factor a domain-containing protein 5a</fullName>
    </submittedName>
</protein>
<dbReference type="AlphaFoldDB" id="A0A9Q0LRL7"/>
<dbReference type="OMA" id="TAGHPCQ"/>
<dbReference type="InterPro" id="IPR036936">
    <property type="entry name" value="CRIB_dom_sf"/>
</dbReference>
<gene>
    <name evidence="4" type="ORF">M0811_05933</name>
</gene>
<evidence type="ECO:0000259" key="3">
    <source>
        <dbReference type="PROSITE" id="PS51468"/>
    </source>
</evidence>
<accession>A0A9Q0LRL7</accession>
<dbReference type="PROSITE" id="PS50108">
    <property type="entry name" value="CRIB"/>
    <property type="match status" value="1"/>
</dbReference>
<dbReference type="OrthoDB" id="1729737at2759"/>
<dbReference type="Gene3D" id="3.40.50.410">
    <property type="entry name" value="von Willebrand factor, type A domain"/>
    <property type="match status" value="1"/>
</dbReference>
<feature type="domain" description="VWFA" evidence="2">
    <location>
        <begin position="252"/>
        <end position="424"/>
    </location>
</feature>
<dbReference type="EMBL" id="JAPDFW010000058">
    <property type="protein sequence ID" value="KAJ5077410.1"/>
    <property type="molecule type" value="Genomic_DNA"/>
</dbReference>
<evidence type="ECO:0000259" key="2">
    <source>
        <dbReference type="PROSITE" id="PS50234"/>
    </source>
</evidence>
<feature type="domain" description="CRIB" evidence="1">
    <location>
        <begin position="602"/>
        <end position="615"/>
    </location>
</feature>
<name>A0A9Q0LRL7_ANAIG</name>
<dbReference type="InterPro" id="IPR002035">
    <property type="entry name" value="VWF_A"/>
</dbReference>
<evidence type="ECO:0000259" key="1">
    <source>
        <dbReference type="PROSITE" id="PS50108"/>
    </source>
</evidence>
<dbReference type="InterPro" id="IPR036465">
    <property type="entry name" value="vWFA_dom_sf"/>
</dbReference>
<dbReference type="PROSITE" id="PS50234">
    <property type="entry name" value="VWFA"/>
    <property type="match status" value="1"/>
</dbReference>
<dbReference type="SMART" id="SM00327">
    <property type="entry name" value="VWA"/>
    <property type="match status" value="1"/>
</dbReference>